<proteinExistence type="inferred from homology"/>
<dbReference type="PANTHER" id="PTHR12151">
    <property type="entry name" value="ELECTRON TRANSPORT PROTIN SCO1/SENC FAMILY MEMBER"/>
    <property type="match status" value="1"/>
</dbReference>
<dbReference type="SUPFAM" id="SSF52833">
    <property type="entry name" value="Thioredoxin-like"/>
    <property type="match status" value="1"/>
</dbReference>
<evidence type="ECO:0000256" key="3">
    <source>
        <dbReference type="PIRSR" id="PIRSR603782-1"/>
    </source>
</evidence>
<dbReference type="OrthoDB" id="9790194at2"/>
<dbReference type="FunFam" id="3.40.30.10:FF:000013">
    <property type="entry name" value="Blast:Protein SCO1 homolog, mitochondrial"/>
    <property type="match status" value="1"/>
</dbReference>
<feature type="disulfide bond" description="Redox-active" evidence="4">
    <location>
        <begin position="74"/>
        <end position="78"/>
    </location>
</feature>
<dbReference type="Pfam" id="PF02630">
    <property type="entry name" value="SCO1-SenC"/>
    <property type="match status" value="1"/>
</dbReference>
<sequence length="196" mass="21003">MSSRTAFIAGAVAFVIGAVALVGAAFMLRGGGELATQASTIGGPFKMVDQDGKAVTEQDLKGKPHVVFFGFTHCPDVCPTALFELTQAFNAMGADAQKVGGVFVTVDPERDTPEVMKGYLSSFSPLIRGFTGSPEQVDAIVKAYRVFRKKVPLEGGDYTMDHTAVVYLMDRNGAFVAPLNMKRSPEEIAAEIRRYG</sequence>
<dbReference type="PANTHER" id="PTHR12151:SF25">
    <property type="entry name" value="LINALOOL DEHYDRATASE_ISOMERASE DOMAIN-CONTAINING PROTEIN"/>
    <property type="match status" value="1"/>
</dbReference>
<dbReference type="InterPro" id="IPR036249">
    <property type="entry name" value="Thioredoxin-like_sf"/>
</dbReference>
<keyword evidence="3" id="KW-0479">Metal-binding</keyword>
<keyword evidence="4" id="KW-1015">Disulfide bond</keyword>
<accession>A0A4Q9GGF9</accession>
<evidence type="ECO:0000256" key="2">
    <source>
        <dbReference type="ARBA" id="ARBA00023008"/>
    </source>
</evidence>
<comment type="caution">
    <text evidence="7">The sequence shown here is derived from an EMBL/GenBank/DDBJ whole genome shotgun (WGS) entry which is preliminary data.</text>
</comment>
<organism evidence="7 8">
    <name type="scientific">Hansschlegelia quercus</name>
    <dbReference type="NCBI Taxonomy" id="2528245"/>
    <lineage>
        <taxon>Bacteria</taxon>
        <taxon>Pseudomonadati</taxon>
        <taxon>Pseudomonadota</taxon>
        <taxon>Alphaproteobacteria</taxon>
        <taxon>Hyphomicrobiales</taxon>
        <taxon>Methylopilaceae</taxon>
        <taxon>Hansschlegelia</taxon>
    </lineage>
</organism>
<dbReference type="GO" id="GO:0046872">
    <property type="term" value="F:metal ion binding"/>
    <property type="evidence" value="ECO:0007669"/>
    <property type="project" value="UniProtKB-KW"/>
</dbReference>
<evidence type="ECO:0000256" key="1">
    <source>
        <dbReference type="ARBA" id="ARBA00010996"/>
    </source>
</evidence>
<dbReference type="AlphaFoldDB" id="A0A4Q9GGF9"/>
<feature type="transmembrane region" description="Helical" evidence="5">
    <location>
        <begin position="6"/>
        <end position="28"/>
    </location>
</feature>
<keyword evidence="8" id="KW-1185">Reference proteome</keyword>
<dbReference type="PROSITE" id="PS51352">
    <property type="entry name" value="THIOREDOXIN_2"/>
    <property type="match status" value="1"/>
</dbReference>
<keyword evidence="2 3" id="KW-0186">Copper</keyword>
<evidence type="ECO:0000313" key="7">
    <source>
        <dbReference type="EMBL" id="TBN52576.1"/>
    </source>
</evidence>
<dbReference type="RefSeq" id="WP_131003808.1">
    <property type="nucleotide sequence ID" value="NZ_JBHSZR010000013.1"/>
</dbReference>
<dbReference type="Gene3D" id="3.40.30.10">
    <property type="entry name" value="Glutaredoxin"/>
    <property type="match status" value="1"/>
</dbReference>
<dbReference type="CDD" id="cd02968">
    <property type="entry name" value="SCO"/>
    <property type="match status" value="1"/>
</dbReference>
<evidence type="ECO:0000259" key="6">
    <source>
        <dbReference type="PROSITE" id="PS51352"/>
    </source>
</evidence>
<feature type="domain" description="Thioredoxin" evidence="6">
    <location>
        <begin position="36"/>
        <end position="196"/>
    </location>
</feature>
<evidence type="ECO:0000256" key="4">
    <source>
        <dbReference type="PIRSR" id="PIRSR603782-2"/>
    </source>
</evidence>
<dbReference type="InterPro" id="IPR013766">
    <property type="entry name" value="Thioredoxin_domain"/>
</dbReference>
<keyword evidence="5" id="KW-1133">Transmembrane helix</keyword>
<feature type="binding site" evidence="3">
    <location>
        <position position="74"/>
    </location>
    <ligand>
        <name>Cu cation</name>
        <dbReference type="ChEBI" id="CHEBI:23378"/>
    </ligand>
</feature>
<reference evidence="7 8" key="1">
    <citation type="submission" date="2019-02" db="EMBL/GenBank/DDBJ databases">
        <title>Hansschlegelia quercus sp. nov., a novel methylotrophic bacterium from buds of oak (Quercus robur L.).</title>
        <authorList>
            <person name="Agafonova N.V."/>
            <person name="Kaparullina E.N."/>
            <person name="Grouzdev D.S."/>
            <person name="Doronina N.V."/>
        </authorList>
    </citation>
    <scope>NUCLEOTIDE SEQUENCE [LARGE SCALE GENOMIC DNA]</scope>
    <source>
        <strain evidence="7 8">Dub</strain>
    </source>
</reference>
<dbReference type="InterPro" id="IPR003782">
    <property type="entry name" value="SCO1/SenC"/>
</dbReference>
<keyword evidence="5" id="KW-0472">Membrane</keyword>
<protein>
    <submittedName>
        <fullName evidence="7">SCO family protein</fullName>
    </submittedName>
</protein>
<comment type="similarity">
    <text evidence="1">Belongs to the SCO1/2 family.</text>
</comment>
<evidence type="ECO:0000313" key="8">
    <source>
        <dbReference type="Proteomes" id="UP000291613"/>
    </source>
</evidence>
<dbReference type="EMBL" id="SIUB01000005">
    <property type="protein sequence ID" value="TBN52576.1"/>
    <property type="molecule type" value="Genomic_DNA"/>
</dbReference>
<feature type="binding site" evidence="3">
    <location>
        <position position="78"/>
    </location>
    <ligand>
        <name>Cu cation</name>
        <dbReference type="ChEBI" id="CHEBI:23378"/>
    </ligand>
</feature>
<gene>
    <name evidence="7" type="ORF">EYR15_12165</name>
</gene>
<name>A0A4Q9GGF9_9HYPH</name>
<keyword evidence="5" id="KW-0812">Transmembrane</keyword>
<dbReference type="Proteomes" id="UP000291613">
    <property type="component" value="Unassembled WGS sequence"/>
</dbReference>
<evidence type="ECO:0000256" key="5">
    <source>
        <dbReference type="SAM" id="Phobius"/>
    </source>
</evidence>
<feature type="binding site" evidence="3">
    <location>
        <position position="162"/>
    </location>
    <ligand>
        <name>Cu cation</name>
        <dbReference type="ChEBI" id="CHEBI:23378"/>
    </ligand>
</feature>